<evidence type="ECO:0000259" key="6">
    <source>
        <dbReference type="SMART" id="SM00062"/>
    </source>
</evidence>
<feature type="domain" description="Solute-binding protein family 3/N-terminal" evidence="6">
    <location>
        <begin position="36"/>
        <end position="265"/>
    </location>
</feature>
<dbReference type="PANTHER" id="PTHR30085:SF7">
    <property type="entry name" value="AMINO-ACID ABC TRANSPORTER-BINDING PROTEIN YHDW-RELATED"/>
    <property type="match status" value="1"/>
</dbReference>
<feature type="chain" id="PRO_5003941223" evidence="5">
    <location>
        <begin position="25"/>
        <end position="342"/>
    </location>
</feature>
<dbReference type="SUPFAM" id="SSF53850">
    <property type="entry name" value="Periplasmic binding protein-like II"/>
    <property type="match status" value="1"/>
</dbReference>
<proteinExistence type="inferred from homology"/>
<dbReference type="KEGG" id="lcc:B488_08830"/>
<evidence type="ECO:0000256" key="5">
    <source>
        <dbReference type="SAM" id="SignalP"/>
    </source>
</evidence>
<name>L0EVJ2_LIBCB</name>
<evidence type="ECO:0000256" key="4">
    <source>
        <dbReference type="RuleBase" id="RU003744"/>
    </source>
</evidence>
<comment type="similarity">
    <text evidence="1 4">Belongs to the bacterial solute-binding protein 3 family.</text>
</comment>
<dbReference type="Gene3D" id="3.40.190.10">
    <property type="entry name" value="Periplasmic binding protein-like II"/>
    <property type="match status" value="2"/>
</dbReference>
<protein>
    <submittedName>
        <fullName evidence="7">Glutamate Aspartate periplasmic binding protein GltI</fullName>
    </submittedName>
</protein>
<sequence>MFKKILLAIISISITGFSSYNTLAATLLDNIKERGHIKCGINSGVAGFSQPDSNGNWQGFDVDFCKAIASAIFNDPSKVKYTALSAKERFTALQSGQIDVLSRNTTWTLSRDTSLGFNFRPITYYDGQSFMTHKNLNVKSITDLSGASICVQAGTTTEMNMSDYFRSHNLKYNPTVFEKVEEVNAAYDSGRCDAYTADKSALYTFRLTLKNPDEHVILNETISKEPLGPLVRHGDDQWFDIVSWVHYAMINAEDFGITKANVDQMRNSDNPDIRRFLGNEANSTLGAGLGLTEDWAYNIIKNMGNYGEVFDHNIGSGSNLKIPRGLNKLWNKGGIQYAPPVR</sequence>
<dbReference type="GO" id="GO:0006865">
    <property type="term" value="P:amino acid transport"/>
    <property type="evidence" value="ECO:0007669"/>
    <property type="project" value="TreeGrafter"/>
</dbReference>
<dbReference type="SMART" id="SM00062">
    <property type="entry name" value="PBPb"/>
    <property type="match status" value="1"/>
</dbReference>
<keyword evidence="8" id="KW-1185">Reference proteome</keyword>
<evidence type="ECO:0000256" key="2">
    <source>
        <dbReference type="ARBA" id="ARBA00022448"/>
    </source>
</evidence>
<dbReference type="EMBL" id="CP003789">
    <property type="protein sequence ID" value="AGA64875.1"/>
    <property type="molecule type" value="Genomic_DNA"/>
</dbReference>
<dbReference type="InterPro" id="IPR018313">
    <property type="entry name" value="SBP_3_CS"/>
</dbReference>
<evidence type="ECO:0000313" key="7">
    <source>
        <dbReference type="EMBL" id="AGA64875.1"/>
    </source>
</evidence>
<dbReference type="PROSITE" id="PS01039">
    <property type="entry name" value="SBP_BACTERIAL_3"/>
    <property type="match status" value="1"/>
</dbReference>
<dbReference type="RefSeq" id="WP_015273301.1">
    <property type="nucleotide sequence ID" value="NC_019907.1"/>
</dbReference>
<evidence type="ECO:0000256" key="3">
    <source>
        <dbReference type="ARBA" id="ARBA00022729"/>
    </source>
</evidence>
<dbReference type="PATRIC" id="fig|1215343.11.peg.910"/>
<evidence type="ECO:0000256" key="1">
    <source>
        <dbReference type="ARBA" id="ARBA00010333"/>
    </source>
</evidence>
<gene>
    <name evidence="7" type="ordered locus">B488_08830</name>
</gene>
<dbReference type="eggNOG" id="COG0834">
    <property type="taxonomic scope" value="Bacteria"/>
</dbReference>
<keyword evidence="3 5" id="KW-0732">Signal</keyword>
<feature type="signal peptide" evidence="5">
    <location>
        <begin position="1"/>
        <end position="24"/>
    </location>
</feature>
<dbReference type="CDD" id="cd13692">
    <property type="entry name" value="PBP2_BztA"/>
    <property type="match status" value="1"/>
</dbReference>
<dbReference type="PANTHER" id="PTHR30085">
    <property type="entry name" value="AMINO ACID ABC TRANSPORTER PERMEASE"/>
    <property type="match status" value="1"/>
</dbReference>
<dbReference type="InterPro" id="IPR051455">
    <property type="entry name" value="Bact_solute-bind_prot3"/>
</dbReference>
<dbReference type="InterPro" id="IPR001638">
    <property type="entry name" value="Solute-binding_3/MltF_N"/>
</dbReference>
<keyword evidence="2" id="KW-0813">Transport</keyword>
<dbReference type="HOGENOM" id="CLU_019602_3_2_5"/>
<organism evidence="7 8">
    <name type="scientific">Liberibacter crescens (strain BT-1)</name>
    <dbReference type="NCBI Taxonomy" id="1215343"/>
    <lineage>
        <taxon>Bacteria</taxon>
        <taxon>Pseudomonadati</taxon>
        <taxon>Pseudomonadota</taxon>
        <taxon>Alphaproteobacteria</taxon>
        <taxon>Hyphomicrobiales</taxon>
        <taxon>Rhizobiaceae</taxon>
        <taxon>Liberibacter</taxon>
    </lineage>
</organism>
<dbReference type="Proteomes" id="UP000010799">
    <property type="component" value="Chromosome"/>
</dbReference>
<dbReference type="STRING" id="1215343.B488_08830"/>
<evidence type="ECO:0000313" key="8">
    <source>
        <dbReference type="Proteomes" id="UP000010799"/>
    </source>
</evidence>
<dbReference type="AlphaFoldDB" id="L0EVJ2"/>
<accession>L0EVJ2</accession>
<reference evidence="7 8" key="1">
    <citation type="journal article" date="2012" name="Stand. Genomic Sci.">
        <title>Complete genome sequence of Liberibacter crescens BT-1.</title>
        <authorList>
            <person name="Leonard M.T."/>
            <person name="Fagen J.R."/>
            <person name="Davis-Richardson A.G."/>
            <person name="Davis M.J."/>
            <person name="Triplett E.W."/>
        </authorList>
    </citation>
    <scope>NUCLEOTIDE SEQUENCE [LARGE SCALE GENOMIC DNA]</scope>
    <source>
        <strain evidence="7 8">BT-1</strain>
    </source>
</reference>
<dbReference type="Pfam" id="PF00497">
    <property type="entry name" value="SBP_bac_3"/>
    <property type="match status" value="1"/>
</dbReference>